<evidence type="ECO:0000313" key="3">
    <source>
        <dbReference type="Proteomes" id="UP000244173"/>
    </source>
</evidence>
<evidence type="ECO:0008006" key="4">
    <source>
        <dbReference type="Google" id="ProtNLM"/>
    </source>
</evidence>
<keyword evidence="1" id="KW-0732">Signal</keyword>
<dbReference type="RefSeq" id="WP_107889870.1">
    <property type="nucleotide sequence ID" value="NZ_CALFSO010000101.1"/>
</dbReference>
<dbReference type="PROSITE" id="PS51257">
    <property type="entry name" value="PROKAR_LIPOPROTEIN"/>
    <property type="match status" value="1"/>
</dbReference>
<dbReference type="KEGG" id="maer:DAI18_15535"/>
<organism evidence="2 3">
    <name type="scientific">Microvirgula aerodenitrificans</name>
    <dbReference type="NCBI Taxonomy" id="57480"/>
    <lineage>
        <taxon>Bacteria</taxon>
        <taxon>Pseudomonadati</taxon>
        <taxon>Pseudomonadota</taxon>
        <taxon>Betaproteobacteria</taxon>
        <taxon>Neisseriales</taxon>
        <taxon>Aquaspirillaceae</taxon>
        <taxon>Microvirgula</taxon>
    </lineage>
</organism>
<feature type="chain" id="PRO_5015621149" description="Lipoprotein" evidence="1">
    <location>
        <begin position="30"/>
        <end position="125"/>
    </location>
</feature>
<evidence type="ECO:0000256" key="1">
    <source>
        <dbReference type="SAM" id="SignalP"/>
    </source>
</evidence>
<proteinExistence type="predicted"/>
<protein>
    <recommendedName>
        <fullName evidence="4">Lipoprotein</fullName>
    </recommendedName>
</protein>
<feature type="signal peptide" evidence="1">
    <location>
        <begin position="1"/>
        <end position="29"/>
    </location>
</feature>
<gene>
    <name evidence="2" type="ORF">DAI18_15535</name>
</gene>
<keyword evidence="3" id="KW-1185">Reference proteome</keyword>
<dbReference type="Proteomes" id="UP000244173">
    <property type="component" value="Chromosome"/>
</dbReference>
<dbReference type="EMBL" id="CP028519">
    <property type="protein sequence ID" value="AVY95291.1"/>
    <property type="molecule type" value="Genomic_DNA"/>
</dbReference>
<accession>A0A2S0PD54</accession>
<dbReference type="AlphaFoldDB" id="A0A2S0PD54"/>
<sequence>MIRLPISRLLIHAPSYRCLLLAAGLGATAACSKTPEASPPADAFAVSAERTCRNAIEANTLTAGGQGENLLHSPFRVRSLGRDRYAVEASYSMALPNSELRKMSVVCEVSDKGRTLDRFSSTSAS</sequence>
<name>A0A2S0PD54_9NEIS</name>
<evidence type="ECO:0000313" key="2">
    <source>
        <dbReference type="EMBL" id="AVY95291.1"/>
    </source>
</evidence>
<reference evidence="2 3" key="1">
    <citation type="submission" date="2018-04" db="EMBL/GenBank/DDBJ databases">
        <title>Denitrifier Microvirgula.</title>
        <authorList>
            <person name="Anderson E."/>
            <person name="Jang J."/>
            <person name="Ishii S."/>
        </authorList>
    </citation>
    <scope>NUCLEOTIDE SEQUENCE [LARGE SCALE GENOMIC DNA]</scope>
    <source>
        <strain evidence="2 3">BE2.4</strain>
    </source>
</reference>